<dbReference type="InterPro" id="IPR006626">
    <property type="entry name" value="PbH1"/>
</dbReference>
<proteinExistence type="predicted"/>
<evidence type="ECO:0000259" key="1">
    <source>
        <dbReference type="PROSITE" id="PS50106"/>
    </source>
</evidence>
<dbReference type="InterPro" id="IPR036034">
    <property type="entry name" value="PDZ_sf"/>
</dbReference>
<dbReference type="SUPFAM" id="SSF50156">
    <property type="entry name" value="PDZ domain-like"/>
    <property type="match status" value="1"/>
</dbReference>
<dbReference type="InterPro" id="IPR001478">
    <property type="entry name" value="PDZ"/>
</dbReference>
<accession>A0A1H4UH11</accession>
<dbReference type="PANTHER" id="PTHR36453">
    <property type="entry name" value="SECRETED PROTEIN-RELATED"/>
    <property type="match status" value="1"/>
</dbReference>
<dbReference type="PANTHER" id="PTHR36453:SF1">
    <property type="entry name" value="RIGHT HANDED BETA HELIX DOMAIN-CONTAINING PROTEIN"/>
    <property type="match status" value="1"/>
</dbReference>
<dbReference type="Gene3D" id="2.30.42.10">
    <property type="match status" value="1"/>
</dbReference>
<dbReference type="PROSITE" id="PS50106">
    <property type="entry name" value="PDZ"/>
    <property type="match status" value="1"/>
</dbReference>
<dbReference type="AlphaFoldDB" id="A0A1H4UH11"/>
<dbReference type="SMART" id="SM00710">
    <property type="entry name" value="PbH1"/>
    <property type="match status" value="5"/>
</dbReference>
<dbReference type="InterPro" id="IPR011050">
    <property type="entry name" value="Pectin_lyase_fold/virulence"/>
</dbReference>
<dbReference type="SMART" id="SM00228">
    <property type="entry name" value="PDZ"/>
    <property type="match status" value="1"/>
</dbReference>
<dbReference type="InterPro" id="IPR012334">
    <property type="entry name" value="Pectin_lyas_fold"/>
</dbReference>
<organism evidence="2 3">
    <name type="scientific">Maribacter dokdonensis</name>
    <dbReference type="NCBI Taxonomy" id="320912"/>
    <lineage>
        <taxon>Bacteria</taxon>
        <taxon>Pseudomonadati</taxon>
        <taxon>Bacteroidota</taxon>
        <taxon>Flavobacteriia</taxon>
        <taxon>Flavobacteriales</taxon>
        <taxon>Flavobacteriaceae</taxon>
        <taxon>Maribacter</taxon>
    </lineage>
</organism>
<dbReference type="Pfam" id="PF13180">
    <property type="entry name" value="PDZ_2"/>
    <property type="match status" value="1"/>
</dbReference>
<evidence type="ECO:0000313" key="3">
    <source>
        <dbReference type="Proteomes" id="UP000183038"/>
    </source>
</evidence>
<dbReference type="Gene3D" id="2.160.20.10">
    <property type="entry name" value="Single-stranded right-handed beta-helix, Pectin lyase-like"/>
    <property type="match status" value="2"/>
</dbReference>
<dbReference type="Proteomes" id="UP000183038">
    <property type="component" value="Unassembled WGS sequence"/>
</dbReference>
<protein>
    <submittedName>
        <fullName evidence="2">Right handed beta helix region</fullName>
    </submittedName>
</protein>
<sequence length="789" mass="88922">MRKYCLLVLILSFVYSCTTEQKTVDLYVDVNVNTSGDGSMDNPFTTISNALTKAKEIKSTSLNTHVNVNLLEGEYYLDKPIMIDSSLSGLSIIGAHPAKVILKGSRKLVSKWQKFNENIYVTQVSPNLNFDQLIIDDETQILARYPNYDENGGYWQGYAADAIGKEKIATWKNPIGAYFHVLHNGRWGGFHYKIIGLNEDGTPKLEGGHQNNRPSRPHEEYRMVENVFEELDAPGEWFLDKANAKLYYYPTAKINLENAKVEVSTLKSLIQVIGTTKNPVKNVTISNIGLQHTERTFMEKYEPLLRSDWTIYRGGVVFFEGTENCTITNSILKDLGGNAILASKYNADLRITENHIYDCGGSAISFIGDPSAVRSPAFQYGEIVPYSEMDTLPGPKNELYPRNSLVENNLIHRIGRTEKQTAGVQIAMAMDITIRSNSIYDVPRAGINIGDGTWGGHLIEKNDVFNTVLETSDHGSFNSWGRDRFWHPNRKVMDSMTLEHPKMYTWDAIKTTTIRQNRFRCDHGWDIDLDDGSSNYHIYNNLCLNNGIKLREGFERVVENNILVNNSLHPHVWFANSLDVFKHNIVAKAYQDVGLKGWGDDLDYNLFSNEESMMKSQIYSRDIHSTYGDPQFKDPSTLDFTVTADSLASTIGFKNFPMNEFGVQIPALKKQAKTPTVPVLNSNNRLVEDKSPTVEWLRNSLKSVDSEQEQSAYGLNSAAGVIVLGVWNKSPAVQNNGLKKGDVIIAVEGQPISTVKDFFTMNQNHQNKGRLEVVVMRNQSEKKLTIQTK</sequence>
<dbReference type="PROSITE" id="PS51257">
    <property type="entry name" value="PROKAR_LIPOPROTEIN"/>
    <property type="match status" value="1"/>
</dbReference>
<dbReference type="SUPFAM" id="SSF51126">
    <property type="entry name" value="Pectin lyase-like"/>
    <property type="match status" value="1"/>
</dbReference>
<feature type="domain" description="PDZ" evidence="1">
    <location>
        <begin position="701"/>
        <end position="779"/>
    </location>
</feature>
<name>A0A1H4UH11_9FLAO</name>
<dbReference type="OrthoDB" id="9808066at2"/>
<dbReference type="EMBL" id="FNTB01000001">
    <property type="protein sequence ID" value="SEC68076.1"/>
    <property type="molecule type" value="Genomic_DNA"/>
</dbReference>
<evidence type="ECO:0000313" key="2">
    <source>
        <dbReference type="EMBL" id="SEC68076.1"/>
    </source>
</evidence>
<dbReference type="RefSeq" id="WP_074674482.1">
    <property type="nucleotide sequence ID" value="NZ_FNTB01000001.1"/>
</dbReference>
<reference evidence="2 3" key="1">
    <citation type="submission" date="2016-10" db="EMBL/GenBank/DDBJ databases">
        <authorList>
            <person name="de Groot N.N."/>
        </authorList>
    </citation>
    <scope>NUCLEOTIDE SEQUENCE [LARGE SCALE GENOMIC DNA]</scope>
    <source>
        <strain evidence="2 3">MAR_2009_71</strain>
    </source>
</reference>
<gene>
    <name evidence="2" type="ORF">SAMN05192540_3790</name>
</gene>